<evidence type="ECO:0000313" key="12">
    <source>
        <dbReference type="Proteomes" id="UP001165740"/>
    </source>
</evidence>
<keyword evidence="3" id="KW-0378">Hydrolase</keyword>
<evidence type="ECO:0000256" key="7">
    <source>
        <dbReference type="ARBA" id="ARBA00023180"/>
    </source>
</evidence>
<keyword evidence="1" id="KW-0645">Protease</keyword>
<dbReference type="OrthoDB" id="9936463at2759"/>
<name>A0A9W3AHT2_BIOGL</name>
<keyword evidence="10" id="KW-0732">Signal</keyword>
<feature type="domain" description="Peptidase M12B" evidence="11">
    <location>
        <begin position="379"/>
        <end position="600"/>
    </location>
</feature>
<dbReference type="Pfam" id="PF17771">
    <property type="entry name" value="ADAMTS_CR_2"/>
    <property type="match status" value="1"/>
</dbReference>
<dbReference type="InterPro" id="IPR041645">
    <property type="entry name" value="ADAMTS_CR_2"/>
</dbReference>
<feature type="compositionally biased region" description="Basic and acidic residues" evidence="9">
    <location>
        <begin position="271"/>
        <end position="293"/>
    </location>
</feature>
<keyword evidence="2 8" id="KW-0479">Metal-binding</keyword>
<protein>
    <submittedName>
        <fullName evidence="13">Uncharacterized protein LOC106068164 isoform X1</fullName>
    </submittedName>
</protein>
<feature type="binding site" evidence="8">
    <location>
        <position position="550"/>
    </location>
    <ligand>
        <name>Zn(2+)</name>
        <dbReference type="ChEBI" id="CHEBI:29105"/>
        <note>catalytic</note>
    </ligand>
</feature>
<keyword evidence="6" id="KW-1015">Disulfide bond</keyword>
<sequence length="697" mass="80070">MFLTVTVLVCCLVNTHYCLLSRLQIPSDVSQHKFSSTSTKIKDESLLPVPVLIELYGDPRFHPKVKVKLTTPSSVLNLDLTKVETILHHDAKVITILPDSKGQPDFQIDDIQSDVKRISNQFFHNADYGTVVSLRRHHDGQYHMEGHLDRVIVIAPPSSRTRHPRALDTQSHTLYTSWDTYYLDNNQPDIWNLKEHVKRYNHMLSLFGNDFGKLSNTTMHFGVPKSNRSGNRFLEDVTRKADDAKRDLVHESDDDSSEDYIEVPAEFEDKKNWEKDGDGRAQRRADDREDRGKRKDWRRKFRRNSNGKLKDRDLDQKYQFGENYFYPDDQMNVDFMSLMTSRSGSTRHRRQTLTEWAAFDLPSLFHWNSSNLYRSNHDYVVEVMVVVDARAYQEFQYDWSTLQVYLLHFWQSVNTRFKELVNPSVTLKIKSINKIIFSGFQPFIENNRIEPGSELVDVNGVLMDFMTYTGQHYESNPSLPDHDIAILLTGEDLCKKKSDGTWSQKTKGIAFIRGGCISSRRFLNQSYDLGVAEVGPGFRGVLTAAHEVGHLLGAFHDGEKNSSDCPSTSGYIMSSTWTDPYVYNRFSNCSKQNLKHFLERTWYSECLLSSDSNYTSGYNVPTQLPGQLYTLADQCQHFIEGTPCKNVALDSQCGQLCCEKWSQPFTSKEPAADGTVCGDRKMCYNGECLHQALIPFQ</sequence>
<keyword evidence="7" id="KW-0325">Glycoprotein</keyword>
<dbReference type="GeneID" id="106068164"/>
<proteinExistence type="predicted"/>
<feature type="binding site" evidence="8">
    <location>
        <position position="546"/>
    </location>
    <ligand>
        <name>Zn(2+)</name>
        <dbReference type="ChEBI" id="CHEBI:29105"/>
        <note>catalytic</note>
    </ligand>
</feature>
<dbReference type="Gene3D" id="3.40.390.10">
    <property type="entry name" value="Collagenase (Catalytic Domain)"/>
    <property type="match status" value="1"/>
</dbReference>
<feature type="chain" id="PRO_5040807020" evidence="10">
    <location>
        <begin position="21"/>
        <end position="697"/>
    </location>
</feature>
<evidence type="ECO:0000256" key="3">
    <source>
        <dbReference type="ARBA" id="ARBA00022801"/>
    </source>
</evidence>
<dbReference type="InterPro" id="IPR024079">
    <property type="entry name" value="MetalloPept_cat_dom_sf"/>
</dbReference>
<evidence type="ECO:0000256" key="2">
    <source>
        <dbReference type="ARBA" id="ARBA00022723"/>
    </source>
</evidence>
<keyword evidence="4 8" id="KW-0862">Zinc</keyword>
<feature type="signal peptide" evidence="10">
    <location>
        <begin position="1"/>
        <end position="20"/>
    </location>
</feature>
<comment type="caution">
    <text evidence="8">Lacks conserved residue(s) required for the propagation of feature annotation.</text>
</comment>
<dbReference type="PANTHER" id="PTHR11905">
    <property type="entry name" value="ADAM A DISINTEGRIN AND METALLOPROTEASE DOMAIN"/>
    <property type="match status" value="1"/>
</dbReference>
<dbReference type="PROSITE" id="PS50215">
    <property type="entry name" value="ADAM_MEPRO"/>
    <property type="match status" value="1"/>
</dbReference>
<keyword evidence="5" id="KW-0482">Metalloprotease</keyword>
<evidence type="ECO:0000313" key="13">
    <source>
        <dbReference type="RefSeq" id="XP_055886709.1"/>
    </source>
</evidence>
<evidence type="ECO:0000256" key="8">
    <source>
        <dbReference type="PROSITE-ProRule" id="PRU00276"/>
    </source>
</evidence>
<dbReference type="GO" id="GO:0006509">
    <property type="term" value="P:membrane protein ectodomain proteolysis"/>
    <property type="evidence" value="ECO:0007669"/>
    <property type="project" value="TreeGrafter"/>
</dbReference>
<evidence type="ECO:0000256" key="9">
    <source>
        <dbReference type="SAM" id="MobiDB-lite"/>
    </source>
</evidence>
<dbReference type="PANTHER" id="PTHR11905:SF159">
    <property type="entry name" value="ADAM METALLOPROTEASE"/>
    <property type="match status" value="1"/>
</dbReference>
<dbReference type="RefSeq" id="XP_055886709.1">
    <property type="nucleotide sequence ID" value="XM_056030734.1"/>
</dbReference>
<gene>
    <name evidence="13" type="primary">LOC106068164</name>
</gene>
<organism evidence="12 13">
    <name type="scientific">Biomphalaria glabrata</name>
    <name type="common">Bloodfluke planorb</name>
    <name type="synonym">Freshwater snail</name>
    <dbReference type="NCBI Taxonomy" id="6526"/>
    <lineage>
        <taxon>Eukaryota</taxon>
        <taxon>Metazoa</taxon>
        <taxon>Spiralia</taxon>
        <taxon>Lophotrochozoa</taxon>
        <taxon>Mollusca</taxon>
        <taxon>Gastropoda</taxon>
        <taxon>Heterobranchia</taxon>
        <taxon>Euthyneura</taxon>
        <taxon>Panpulmonata</taxon>
        <taxon>Hygrophila</taxon>
        <taxon>Lymnaeoidea</taxon>
        <taxon>Planorbidae</taxon>
        <taxon>Biomphalaria</taxon>
    </lineage>
</organism>
<evidence type="ECO:0000256" key="10">
    <source>
        <dbReference type="SAM" id="SignalP"/>
    </source>
</evidence>
<feature type="binding site" evidence="8">
    <location>
        <position position="556"/>
    </location>
    <ligand>
        <name>Zn(2+)</name>
        <dbReference type="ChEBI" id="CHEBI:29105"/>
        <note>catalytic</note>
    </ligand>
</feature>
<dbReference type="GO" id="GO:0046872">
    <property type="term" value="F:metal ion binding"/>
    <property type="evidence" value="ECO:0007669"/>
    <property type="project" value="UniProtKB-KW"/>
</dbReference>
<keyword evidence="12" id="KW-1185">Reference proteome</keyword>
<dbReference type="Proteomes" id="UP001165740">
    <property type="component" value="Chromosome 5"/>
</dbReference>
<dbReference type="OMA" id="HFWQSVN"/>
<dbReference type="Gene3D" id="3.40.1620.60">
    <property type="match status" value="1"/>
</dbReference>
<accession>A0A9W3AHT2</accession>
<dbReference type="InterPro" id="IPR001590">
    <property type="entry name" value="Peptidase_M12B"/>
</dbReference>
<evidence type="ECO:0000256" key="4">
    <source>
        <dbReference type="ARBA" id="ARBA00022833"/>
    </source>
</evidence>
<feature type="active site" evidence="8">
    <location>
        <position position="547"/>
    </location>
</feature>
<dbReference type="GO" id="GO:0004222">
    <property type="term" value="F:metalloendopeptidase activity"/>
    <property type="evidence" value="ECO:0007669"/>
    <property type="project" value="InterPro"/>
</dbReference>
<evidence type="ECO:0000256" key="5">
    <source>
        <dbReference type="ARBA" id="ARBA00023049"/>
    </source>
</evidence>
<evidence type="ECO:0000259" key="11">
    <source>
        <dbReference type="PROSITE" id="PS50215"/>
    </source>
</evidence>
<dbReference type="SUPFAM" id="SSF55486">
    <property type="entry name" value="Metalloproteases ('zincins'), catalytic domain"/>
    <property type="match status" value="1"/>
</dbReference>
<evidence type="ECO:0000256" key="1">
    <source>
        <dbReference type="ARBA" id="ARBA00022670"/>
    </source>
</evidence>
<feature type="region of interest" description="Disordered" evidence="9">
    <location>
        <begin position="271"/>
        <end position="299"/>
    </location>
</feature>
<evidence type="ECO:0000256" key="6">
    <source>
        <dbReference type="ARBA" id="ARBA00023157"/>
    </source>
</evidence>
<reference evidence="13" key="1">
    <citation type="submission" date="2025-08" db="UniProtKB">
        <authorList>
            <consortium name="RefSeq"/>
        </authorList>
    </citation>
    <scope>IDENTIFICATION</scope>
</reference>
<dbReference type="AlphaFoldDB" id="A0A9W3AHT2"/>
<dbReference type="Pfam" id="PF01421">
    <property type="entry name" value="Reprolysin"/>
    <property type="match status" value="1"/>
</dbReference>